<evidence type="ECO:0000256" key="5">
    <source>
        <dbReference type="ARBA" id="ARBA00023004"/>
    </source>
</evidence>
<evidence type="ECO:0000256" key="3">
    <source>
        <dbReference type="ARBA" id="ARBA00022692"/>
    </source>
</evidence>
<dbReference type="EMBL" id="CABQ01000122">
    <property type="protein sequence ID" value="CBI07664.1"/>
    <property type="molecule type" value="Genomic_DNA"/>
</dbReference>
<dbReference type="GO" id="GO:0016679">
    <property type="term" value="F:oxidoreductase activity, acting on diphenols and related substances as donors"/>
    <property type="evidence" value="ECO:0007669"/>
    <property type="project" value="TreeGrafter"/>
</dbReference>
<organism evidence="9">
    <name type="scientific">mine drainage metagenome</name>
    <dbReference type="NCBI Taxonomy" id="410659"/>
    <lineage>
        <taxon>unclassified sequences</taxon>
        <taxon>metagenomes</taxon>
        <taxon>ecological metagenomes</taxon>
    </lineage>
</organism>
<feature type="transmembrane region" description="Helical" evidence="7">
    <location>
        <begin position="75"/>
        <end position="95"/>
    </location>
</feature>
<comment type="caution">
    <text evidence="9">The sequence shown here is derived from an EMBL/GenBank/DDBJ whole genome shotgun (WGS) entry which is preliminary data.</text>
</comment>
<keyword evidence="2" id="KW-0813">Transport</keyword>
<evidence type="ECO:0000256" key="1">
    <source>
        <dbReference type="ARBA" id="ARBA00004141"/>
    </source>
</evidence>
<evidence type="ECO:0000256" key="2">
    <source>
        <dbReference type="ARBA" id="ARBA00022448"/>
    </source>
</evidence>
<keyword evidence="5" id="KW-0408">Iron</keyword>
<evidence type="ECO:0000256" key="4">
    <source>
        <dbReference type="ARBA" id="ARBA00022989"/>
    </source>
</evidence>
<feature type="transmembrane region" description="Helical" evidence="7">
    <location>
        <begin position="43"/>
        <end position="63"/>
    </location>
</feature>
<evidence type="ECO:0000313" key="9">
    <source>
        <dbReference type="EMBL" id="CBI07664.1"/>
    </source>
</evidence>
<evidence type="ECO:0000259" key="8">
    <source>
        <dbReference type="Pfam" id="PF01794"/>
    </source>
</evidence>
<evidence type="ECO:0000256" key="6">
    <source>
        <dbReference type="ARBA" id="ARBA00023136"/>
    </source>
</evidence>
<name>E6QK97_9ZZZZ</name>
<dbReference type="GO" id="GO:0020037">
    <property type="term" value="F:heme binding"/>
    <property type="evidence" value="ECO:0007669"/>
    <property type="project" value="TreeGrafter"/>
</dbReference>
<accession>E6QK97</accession>
<feature type="transmembrane region" description="Helical" evidence="7">
    <location>
        <begin position="115"/>
        <end position="137"/>
    </location>
</feature>
<evidence type="ECO:0000256" key="7">
    <source>
        <dbReference type="SAM" id="Phobius"/>
    </source>
</evidence>
<dbReference type="GO" id="GO:0005886">
    <property type="term" value="C:plasma membrane"/>
    <property type="evidence" value="ECO:0007669"/>
    <property type="project" value="TreeGrafter"/>
</dbReference>
<dbReference type="InterPro" id="IPR013130">
    <property type="entry name" value="Fe3_Rdtase_TM_dom"/>
</dbReference>
<dbReference type="Pfam" id="PF01794">
    <property type="entry name" value="Ferric_reduct"/>
    <property type="match status" value="1"/>
</dbReference>
<feature type="transmembrane region" description="Helical" evidence="7">
    <location>
        <begin position="149"/>
        <end position="166"/>
    </location>
</feature>
<keyword evidence="3 7" id="KW-0812">Transmembrane</keyword>
<feature type="domain" description="Ferric oxidoreductase" evidence="8">
    <location>
        <begin position="45"/>
        <end position="160"/>
    </location>
</feature>
<comment type="subcellular location">
    <subcellularLocation>
        <location evidence="1">Membrane</location>
        <topology evidence="1">Multi-pass membrane protein</topology>
    </subcellularLocation>
</comment>
<keyword evidence="6 7" id="KW-0472">Membrane</keyword>
<dbReference type="PANTHER" id="PTHR36964:SF1">
    <property type="entry name" value="PROTEIN-METHIONINE-SULFOXIDE REDUCTASE HEME-BINDING SUBUNIT MSRQ"/>
    <property type="match status" value="1"/>
</dbReference>
<dbReference type="PANTHER" id="PTHR36964">
    <property type="entry name" value="PROTEIN-METHIONINE-SULFOXIDE REDUCTASE HEME-BINDING SUBUNIT MSRQ"/>
    <property type="match status" value="1"/>
</dbReference>
<dbReference type="GO" id="GO:0010181">
    <property type="term" value="F:FMN binding"/>
    <property type="evidence" value="ECO:0007669"/>
    <property type="project" value="TreeGrafter"/>
</dbReference>
<dbReference type="HAMAP" id="MF_01207">
    <property type="entry name" value="MsrQ"/>
    <property type="match status" value="1"/>
</dbReference>
<feature type="transmembrane region" description="Helical" evidence="7">
    <location>
        <begin position="172"/>
        <end position="192"/>
    </location>
</feature>
<protein>
    <recommendedName>
        <fullName evidence="8">Ferric oxidoreductase domain-containing protein</fullName>
    </recommendedName>
</protein>
<keyword evidence="4 7" id="KW-1133">Transmembrane helix</keyword>
<sequence length="205" mass="23305">MKKSTLIVLKALVWAACLIPVARLVYGAVTNNLGADPTRTITFMTGLAALRLLVISLAITPLRKLSPRLSWLIKFRRLLGLFAFFYASLHLFAYIGLYSYFDPHAMLADILKRRFITVGIAAWLLLVPLAITSTTGWIRRLGGRRWNQLHKLVYISVCLALLHYWWQVKTGVLTPLTITVIMAILFISRPVLDWMKRRKTSPRAA</sequence>
<gene>
    <name evidence="9" type="ORF">CARN6_1034</name>
</gene>
<proteinExistence type="inferred from homology"/>
<reference evidence="9" key="1">
    <citation type="submission" date="2009-10" db="EMBL/GenBank/DDBJ databases">
        <title>Diversity of trophic interactions inside an arsenic-rich microbial ecosystem.</title>
        <authorList>
            <person name="Bertin P.N."/>
            <person name="Heinrich-Salmeron A."/>
            <person name="Pelletier E."/>
            <person name="Goulhen-Chollet F."/>
            <person name="Arsene-Ploetze F."/>
            <person name="Gallien S."/>
            <person name="Calteau A."/>
            <person name="Vallenet D."/>
            <person name="Casiot C."/>
            <person name="Chane-Woon-Ming B."/>
            <person name="Giloteaux L."/>
            <person name="Barakat M."/>
            <person name="Bonnefoy V."/>
            <person name="Bruneel O."/>
            <person name="Chandler M."/>
            <person name="Cleiss J."/>
            <person name="Duran R."/>
            <person name="Elbaz-Poulichet F."/>
            <person name="Fonknechten N."/>
            <person name="Lauga B."/>
            <person name="Mornico D."/>
            <person name="Ortet P."/>
            <person name="Schaeffer C."/>
            <person name="Siguier P."/>
            <person name="Alexander Thil Smith A."/>
            <person name="Van Dorsselaer A."/>
            <person name="Weissenbach J."/>
            <person name="Medigue C."/>
            <person name="Le Paslier D."/>
        </authorList>
    </citation>
    <scope>NUCLEOTIDE SEQUENCE</scope>
</reference>
<dbReference type="AlphaFoldDB" id="E6QK97"/>
<dbReference type="InterPro" id="IPR022837">
    <property type="entry name" value="MsrQ-like"/>
</dbReference>